<organism evidence="2 3">
    <name type="scientific">Streptomyces ipomoeae 91-03</name>
    <dbReference type="NCBI Taxonomy" id="698759"/>
    <lineage>
        <taxon>Bacteria</taxon>
        <taxon>Bacillati</taxon>
        <taxon>Actinomycetota</taxon>
        <taxon>Actinomycetes</taxon>
        <taxon>Kitasatosporales</taxon>
        <taxon>Streptomycetaceae</taxon>
        <taxon>Streptomyces</taxon>
    </lineage>
</organism>
<comment type="caution">
    <text evidence="2">The sequence shown here is derived from an EMBL/GenBank/DDBJ whole genome shotgun (WGS) entry which is preliminary data.</text>
</comment>
<feature type="region of interest" description="Disordered" evidence="1">
    <location>
        <begin position="1"/>
        <end position="52"/>
    </location>
</feature>
<protein>
    <submittedName>
        <fullName evidence="2">Uncharacterized protein</fullName>
    </submittedName>
</protein>
<dbReference type="EMBL" id="AEJC01000282">
    <property type="protein sequence ID" value="EKX65580.1"/>
    <property type="molecule type" value="Genomic_DNA"/>
</dbReference>
<evidence type="ECO:0000256" key="1">
    <source>
        <dbReference type="SAM" id="MobiDB-lite"/>
    </source>
</evidence>
<accession>L1KYL1</accession>
<name>L1KYL1_9ACTN</name>
<dbReference type="Proteomes" id="UP000010411">
    <property type="component" value="Unassembled WGS sequence"/>
</dbReference>
<feature type="compositionally biased region" description="Basic and acidic residues" evidence="1">
    <location>
        <begin position="28"/>
        <end position="52"/>
    </location>
</feature>
<proteinExistence type="predicted"/>
<reference evidence="2 3" key="1">
    <citation type="submission" date="2012-11" db="EMBL/GenBank/DDBJ databases">
        <authorList>
            <person name="Huguet-Tapia J.C."/>
            <person name="Durkin A.S."/>
            <person name="Pettis G.S."/>
            <person name="Badger J.H."/>
        </authorList>
    </citation>
    <scope>NUCLEOTIDE SEQUENCE [LARGE SCALE GENOMIC DNA]</scope>
    <source>
        <strain evidence="2 3">91-03</strain>
    </source>
</reference>
<dbReference type="AlphaFoldDB" id="L1KYL1"/>
<keyword evidence="3" id="KW-1185">Reference proteome</keyword>
<sequence length="52" mass="5790">MLVPSGPAAHPGTTQQHNRADIGTTSGRHRDDRDDRDDKEGTAWPRDRGRKP</sequence>
<evidence type="ECO:0000313" key="2">
    <source>
        <dbReference type="EMBL" id="EKX65580.1"/>
    </source>
</evidence>
<gene>
    <name evidence="2" type="ORF">STRIP9103_03290</name>
</gene>
<evidence type="ECO:0000313" key="3">
    <source>
        <dbReference type="Proteomes" id="UP000010411"/>
    </source>
</evidence>